<dbReference type="EMBL" id="CP029077">
    <property type="protein sequence ID" value="QED23143.1"/>
    <property type="molecule type" value="Genomic_DNA"/>
</dbReference>
<dbReference type="SUPFAM" id="SSF54747">
    <property type="entry name" value="Ribosomal L11/L12e N-terminal domain"/>
    <property type="match status" value="1"/>
</dbReference>
<dbReference type="OrthoDB" id="9802408at2"/>
<dbReference type="HAMAP" id="MF_00736">
    <property type="entry name" value="Ribosomal_uL11"/>
    <property type="match status" value="1"/>
</dbReference>
<dbReference type="SMART" id="SM00649">
    <property type="entry name" value="RL11"/>
    <property type="match status" value="1"/>
</dbReference>
<gene>
    <name evidence="5" type="primary">rplK</name>
    <name evidence="10" type="ORF">Deia_00337</name>
</gene>
<keyword evidence="11" id="KW-1185">Reference proteome</keyword>
<dbReference type="InterPro" id="IPR020784">
    <property type="entry name" value="Ribosomal_uL11_N"/>
</dbReference>
<evidence type="ECO:0000256" key="1">
    <source>
        <dbReference type="ARBA" id="ARBA00010537"/>
    </source>
</evidence>
<dbReference type="SUPFAM" id="SSF46906">
    <property type="entry name" value="Ribosomal protein L11, C-terminal domain"/>
    <property type="match status" value="1"/>
</dbReference>
<evidence type="ECO:0000256" key="7">
    <source>
        <dbReference type="RuleBase" id="RU003979"/>
    </source>
</evidence>
<evidence type="ECO:0000256" key="6">
    <source>
        <dbReference type="RuleBase" id="RU003978"/>
    </source>
</evidence>
<name>A0A5B8XCV5_9RICK</name>
<proteinExistence type="inferred from homology"/>
<dbReference type="Proteomes" id="UP000321934">
    <property type="component" value="Chromosome"/>
</dbReference>
<dbReference type="RefSeq" id="WP_146820435.1">
    <property type="nucleotide sequence ID" value="NZ_CP029077.1"/>
</dbReference>
<comment type="PTM">
    <text evidence="5 7">One or more lysine residues are methylated.</text>
</comment>
<keyword evidence="5 7" id="KW-0699">rRNA-binding</keyword>
<protein>
    <recommendedName>
        <fullName evidence="5">Large ribosomal subunit protein uL11</fullName>
    </recommendedName>
</protein>
<evidence type="ECO:0000259" key="8">
    <source>
        <dbReference type="Pfam" id="PF00298"/>
    </source>
</evidence>
<dbReference type="GO" id="GO:0022625">
    <property type="term" value="C:cytosolic large ribosomal subunit"/>
    <property type="evidence" value="ECO:0007669"/>
    <property type="project" value="TreeGrafter"/>
</dbReference>
<dbReference type="InterPro" id="IPR036769">
    <property type="entry name" value="Ribosomal_uL11_C_sf"/>
</dbReference>
<reference evidence="10 11" key="1">
    <citation type="journal article" date="2019" name="ISME J.">
        <title>Deianiraea, an extracellular bacterium associated with the ciliate Paramecium, suggests an alternative scenario for the evolution of Rickettsiales.</title>
        <authorList>
            <person name="Castelli M."/>
            <person name="Sabaneyeva E."/>
            <person name="Lanzoni O."/>
            <person name="Lebedeva N."/>
            <person name="Floriano A.M."/>
            <person name="Gaiarsa S."/>
            <person name="Benken K."/>
            <person name="Modeo L."/>
            <person name="Bandi C."/>
            <person name="Potekhin A."/>
            <person name="Sassera D."/>
            <person name="Petroni G."/>
        </authorList>
    </citation>
    <scope>NUCLEOTIDE SEQUENCE [LARGE SCALE GENOMIC DNA]</scope>
    <source>
        <strain evidence="10">CyL4-1</strain>
    </source>
</reference>
<comment type="subunit">
    <text evidence="5">Part of the ribosomal stalk of the 50S ribosomal subunit. Interacts with L10 and the large rRNA to form the base of the stalk. L10 forms an elongated spine to which L12 dimers bind in a sequential fashion forming a multimeric L10(L12)X complex.</text>
</comment>
<dbReference type="Gene3D" id="1.10.10.250">
    <property type="entry name" value="Ribosomal protein L11, C-terminal domain"/>
    <property type="match status" value="1"/>
</dbReference>
<dbReference type="Pfam" id="PF03946">
    <property type="entry name" value="Ribosomal_L11_N"/>
    <property type="match status" value="1"/>
</dbReference>
<dbReference type="InterPro" id="IPR006519">
    <property type="entry name" value="Ribosomal_uL11_bac-typ"/>
</dbReference>
<organism evidence="10 11">
    <name type="scientific">Candidatus Deianiraea vastatrix</name>
    <dbReference type="NCBI Taxonomy" id="2163644"/>
    <lineage>
        <taxon>Bacteria</taxon>
        <taxon>Pseudomonadati</taxon>
        <taxon>Pseudomonadota</taxon>
        <taxon>Alphaproteobacteria</taxon>
        <taxon>Rickettsiales</taxon>
        <taxon>Candidatus Deianiraeaceae</taxon>
        <taxon>Candidatus Deianiraea</taxon>
    </lineage>
</organism>
<evidence type="ECO:0000256" key="3">
    <source>
        <dbReference type="ARBA" id="ARBA00022980"/>
    </source>
</evidence>
<evidence type="ECO:0000256" key="4">
    <source>
        <dbReference type="ARBA" id="ARBA00023274"/>
    </source>
</evidence>
<dbReference type="GO" id="GO:0003735">
    <property type="term" value="F:structural constituent of ribosome"/>
    <property type="evidence" value="ECO:0007669"/>
    <property type="project" value="InterPro"/>
</dbReference>
<dbReference type="InterPro" id="IPR020783">
    <property type="entry name" value="Ribosomal_uL11_C"/>
</dbReference>
<dbReference type="GO" id="GO:0006412">
    <property type="term" value="P:translation"/>
    <property type="evidence" value="ECO:0007669"/>
    <property type="project" value="UniProtKB-UniRule"/>
</dbReference>
<keyword evidence="5 7" id="KW-0694">RNA-binding</keyword>
<evidence type="ECO:0000256" key="5">
    <source>
        <dbReference type="HAMAP-Rule" id="MF_00736"/>
    </source>
</evidence>
<dbReference type="InterPro" id="IPR000911">
    <property type="entry name" value="Ribosomal_uL11"/>
</dbReference>
<sequence>MSKDKISIVKLQLLPGKATPAPPVGSVLGQRGVNIMDFCKKFNDITKDMGNLRVTVIISINPKDKSFTLKVNLPSASDLIKEECGITSGSKEPGKNIVYEMSLDQVRKVAQVKMQDMSVMTVDAAMNVIAGTARSMGIKVIN</sequence>
<keyword evidence="4 5" id="KW-0687">Ribonucleoprotein</keyword>
<dbReference type="PANTHER" id="PTHR11661">
    <property type="entry name" value="60S RIBOSOMAL PROTEIN L12"/>
    <property type="match status" value="1"/>
</dbReference>
<dbReference type="InterPro" id="IPR036796">
    <property type="entry name" value="Ribosomal_uL11_N_sf"/>
</dbReference>
<dbReference type="GO" id="GO:0070180">
    <property type="term" value="F:large ribosomal subunit rRNA binding"/>
    <property type="evidence" value="ECO:0007669"/>
    <property type="project" value="UniProtKB-UniRule"/>
</dbReference>
<feature type="domain" description="Large ribosomal subunit protein uL11 N-terminal" evidence="9">
    <location>
        <begin position="9"/>
        <end position="67"/>
    </location>
</feature>
<feature type="domain" description="Large ribosomal subunit protein uL11 C-terminal" evidence="8">
    <location>
        <begin position="74"/>
        <end position="140"/>
    </location>
</feature>
<dbReference type="AlphaFoldDB" id="A0A5B8XCV5"/>
<evidence type="ECO:0000259" key="9">
    <source>
        <dbReference type="Pfam" id="PF03946"/>
    </source>
</evidence>
<dbReference type="CDD" id="cd00349">
    <property type="entry name" value="Ribosomal_L11"/>
    <property type="match status" value="1"/>
</dbReference>
<dbReference type="PANTHER" id="PTHR11661:SF1">
    <property type="entry name" value="LARGE RIBOSOMAL SUBUNIT PROTEIN UL11M"/>
    <property type="match status" value="1"/>
</dbReference>
<keyword evidence="2 5" id="KW-0488">Methylation</keyword>
<comment type="function">
    <text evidence="5 7">Forms part of the ribosomal stalk which helps the ribosome interact with GTP-bound translation factors.</text>
</comment>
<accession>A0A5B8XCV5</accession>
<evidence type="ECO:0000313" key="11">
    <source>
        <dbReference type="Proteomes" id="UP000321934"/>
    </source>
</evidence>
<evidence type="ECO:0000256" key="2">
    <source>
        <dbReference type="ARBA" id="ARBA00022481"/>
    </source>
</evidence>
<comment type="similarity">
    <text evidence="1 5 6">Belongs to the universal ribosomal protein uL11 family.</text>
</comment>
<dbReference type="Pfam" id="PF00298">
    <property type="entry name" value="Ribosomal_L11"/>
    <property type="match status" value="1"/>
</dbReference>
<keyword evidence="3 5" id="KW-0689">Ribosomal protein</keyword>
<dbReference type="Gene3D" id="3.30.1550.10">
    <property type="entry name" value="Ribosomal protein L11/L12, N-terminal domain"/>
    <property type="match status" value="1"/>
</dbReference>
<evidence type="ECO:0000313" key="10">
    <source>
        <dbReference type="EMBL" id="QED23143.1"/>
    </source>
</evidence>
<dbReference type="NCBIfam" id="TIGR01632">
    <property type="entry name" value="L11_bact"/>
    <property type="match status" value="1"/>
</dbReference>